<dbReference type="SUPFAM" id="SSF58113">
    <property type="entry name" value="Apolipoprotein A-I"/>
    <property type="match status" value="1"/>
</dbReference>
<sequence length="911" mass="106991">MSQDQNQQQPSKQYQNPPAGSIPTSFLRPLHMHEWESQDKVLSDLQNQEVKNCLEYVDFRFLRHEWDNIPVIVPRYLFYLSKYINGLATFCYNVEQQESTESIREDLNEKYYDLLNRNDEMRKTDLKEKDEINQNFKDLKNECHKIDSFIKDLNDDNHRWLNTSMYDMYSTPENKIYEYKDYKDKDCIGEAYQRKARLYSLNQIKDLFHIHLNRSKLCHRFWGIQTQMIRCENDVKQLFKNDESIRAYIDEKVNQLTDRLDKFDQQNTQQQSYHDGKLSEINSKLYNHGESILKLQDFQKEANKNFGDLKSLNDKTNAKIVQERDTMNQLLDIQCNELRVKISNIDQYTQNQIDAMQLDFDRFKHSTKESIDNKERSIMNKTNTYVGELRKYVEETANDLNQKRQEMQEKYDKKFGNVKEVITNYFEKYDSDLEEMKINMKALNQKYADWSKILIEPSSLNEARLYSLETRMHEEEEIRIKEYEYVRDLMKKLIFSLEQTNLQNLDIAKSSAYRSMDRADAVTRGSVQLTQHQQPLINLQNLQSPQLPNLLQTQGMNSQFKGSGMSSQGGDKPNPSSTLNELSLGLQHKTNEILMLKRLNFLKTSLDSHSPRQTTTNLRLKAVKKRDDRVYEIWRKELEAPTVHEILANYLKNKHPVNVDLEKEINEQSFQPPQSSSNKQKIQAQARIPQIKTILTGGTNNSRNLDVQSQQNLNESEVKSKRGEITLQPLSTGNVDTSVSNLKASNDSAFITQKMHMKHQFGQTFHPNMPFQQNKQQLNTVNIQSLQSIDQSVRSNNLADKINRNKFLTNSDNKKINNGQTRGHSNLRDAVGVRDKLYETFWSDFDNSIVEKSRQLQNPPKMKVYTHNRPRGQLESGPGRQDQDMNATFSHNEDRRNTSMIDEDLNKTMPL</sequence>
<dbReference type="Proteomes" id="UP000039865">
    <property type="component" value="Unassembled WGS sequence"/>
</dbReference>
<feature type="coiled-coil region" evidence="1">
    <location>
        <begin position="390"/>
        <end position="453"/>
    </location>
</feature>
<dbReference type="OrthoDB" id="326112at2759"/>
<gene>
    <name evidence="3" type="primary">Contig13401.g14309</name>
    <name evidence="3" type="ORF">STYLEM_5392</name>
</gene>
<feature type="compositionally biased region" description="Low complexity" evidence="2">
    <location>
        <begin position="1"/>
        <end position="18"/>
    </location>
</feature>
<dbReference type="AlphaFoldDB" id="A0A078A3K6"/>
<evidence type="ECO:0000313" key="4">
    <source>
        <dbReference type="Proteomes" id="UP000039865"/>
    </source>
</evidence>
<keyword evidence="1" id="KW-0175">Coiled coil</keyword>
<dbReference type="EMBL" id="CCKQ01005230">
    <property type="protein sequence ID" value="CDW76392.1"/>
    <property type="molecule type" value="Genomic_DNA"/>
</dbReference>
<feature type="compositionally biased region" description="Polar residues" evidence="2">
    <location>
        <begin position="696"/>
        <end position="715"/>
    </location>
</feature>
<evidence type="ECO:0000256" key="2">
    <source>
        <dbReference type="SAM" id="MobiDB-lite"/>
    </source>
</evidence>
<evidence type="ECO:0000256" key="1">
    <source>
        <dbReference type="SAM" id="Coils"/>
    </source>
</evidence>
<feature type="region of interest" description="Disordered" evidence="2">
    <location>
        <begin position="1"/>
        <end position="20"/>
    </location>
</feature>
<organism evidence="3 4">
    <name type="scientific">Stylonychia lemnae</name>
    <name type="common">Ciliate</name>
    <dbReference type="NCBI Taxonomy" id="5949"/>
    <lineage>
        <taxon>Eukaryota</taxon>
        <taxon>Sar</taxon>
        <taxon>Alveolata</taxon>
        <taxon>Ciliophora</taxon>
        <taxon>Intramacronucleata</taxon>
        <taxon>Spirotrichea</taxon>
        <taxon>Stichotrichia</taxon>
        <taxon>Sporadotrichida</taxon>
        <taxon>Oxytrichidae</taxon>
        <taxon>Stylonychinae</taxon>
        <taxon>Stylonychia</taxon>
    </lineage>
</organism>
<dbReference type="InParanoid" id="A0A078A3K6"/>
<name>A0A078A3K6_STYLE</name>
<feature type="region of interest" description="Disordered" evidence="2">
    <location>
        <begin position="694"/>
        <end position="719"/>
    </location>
</feature>
<proteinExistence type="predicted"/>
<feature type="region of interest" description="Disordered" evidence="2">
    <location>
        <begin position="556"/>
        <end position="581"/>
    </location>
</feature>
<feature type="coiled-coil region" evidence="1">
    <location>
        <begin position="104"/>
        <end position="142"/>
    </location>
</feature>
<feature type="region of interest" description="Disordered" evidence="2">
    <location>
        <begin position="862"/>
        <end position="911"/>
    </location>
</feature>
<keyword evidence="4" id="KW-1185">Reference proteome</keyword>
<accession>A0A078A3K6</accession>
<reference evidence="3 4" key="1">
    <citation type="submission" date="2014-06" db="EMBL/GenBank/DDBJ databases">
        <authorList>
            <person name="Swart Estienne"/>
        </authorList>
    </citation>
    <scope>NUCLEOTIDE SEQUENCE [LARGE SCALE GENOMIC DNA]</scope>
    <source>
        <strain evidence="3 4">130c</strain>
    </source>
</reference>
<protein>
    <submittedName>
        <fullName evidence="3">Uncharacterized protein</fullName>
    </submittedName>
</protein>
<evidence type="ECO:0000313" key="3">
    <source>
        <dbReference type="EMBL" id="CDW76392.1"/>
    </source>
</evidence>